<keyword evidence="3" id="KW-1185">Reference proteome</keyword>
<name>A0AAN8WC28_HALRR</name>
<dbReference type="InterPro" id="IPR015915">
    <property type="entry name" value="Kelch-typ_b-propeller"/>
</dbReference>
<dbReference type="InterPro" id="IPR006652">
    <property type="entry name" value="Kelch_1"/>
</dbReference>
<dbReference type="SUPFAM" id="SSF117281">
    <property type="entry name" value="Kelch motif"/>
    <property type="match status" value="1"/>
</dbReference>
<accession>A0AAN8WC28</accession>
<reference evidence="2 3" key="1">
    <citation type="submission" date="2023-11" db="EMBL/GenBank/DDBJ databases">
        <title>Halocaridina rubra genome assembly.</title>
        <authorList>
            <person name="Smith C."/>
        </authorList>
    </citation>
    <scope>NUCLEOTIDE SEQUENCE [LARGE SCALE GENOMIC DNA]</scope>
    <source>
        <strain evidence="2">EP-1</strain>
        <tissue evidence="2">Whole</tissue>
    </source>
</reference>
<evidence type="ECO:0000313" key="2">
    <source>
        <dbReference type="EMBL" id="KAK7028241.1"/>
    </source>
</evidence>
<dbReference type="Proteomes" id="UP001381693">
    <property type="component" value="Unassembled WGS sequence"/>
</dbReference>
<dbReference type="Gene3D" id="2.120.10.80">
    <property type="entry name" value="Kelch-type beta propeller"/>
    <property type="match status" value="1"/>
</dbReference>
<sequence>MPGPHMTTCRANVGVAVVKNKLYAAGGFSGKNFLNSVEYLDPDTDEWTNFTPKPELVKNIKSSVNSDLCKENGHRTSSFGVSHRDSEEVFKNEGLTDHIQVENGCNGITSSIVTVAATGQSL</sequence>
<dbReference type="SMART" id="SM00612">
    <property type="entry name" value="Kelch"/>
    <property type="match status" value="1"/>
</dbReference>
<proteinExistence type="predicted"/>
<organism evidence="2 3">
    <name type="scientific">Halocaridina rubra</name>
    <name type="common">Hawaiian red shrimp</name>
    <dbReference type="NCBI Taxonomy" id="373956"/>
    <lineage>
        <taxon>Eukaryota</taxon>
        <taxon>Metazoa</taxon>
        <taxon>Ecdysozoa</taxon>
        <taxon>Arthropoda</taxon>
        <taxon>Crustacea</taxon>
        <taxon>Multicrustacea</taxon>
        <taxon>Malacostraca</taxon>
        <taxon>Eumalacostraca</taxon>
        <taxon>Eucarida</taxon>
        <taxon>Decapoda</taxon>
        <taxon>Pleocyemata</taxon>
        <taxon>Caridea</taxon>
        <taxon>Atyoidea</taxon>
        <taxon>Atyidae</taxon>
        <taxon>Halocaridina</taxon>
    </lineage>
</organism>
<protein>
    <submittedName>
        <fullName evidence="2">Uncharacterized protein</fullName>
    </submittedName>
</protein>
<dbReference type="EMBL" id="JAXCGZ010022651">
    <property type="protein sequence ID" value="KAK7028241.1"/>
    <property type="molecule type" value="Genomic_DNA"/>
</dbReference>
<comment type="caution">
    <text evidence="2">The sequence shown here is derived from an EMBL/GenBank/DDBJ whole genome shotgun (WGS) entry which is preliminary data.</text>
</comment>
<keyword evidence="1" id="KW-0880">Kelch repeat</keyword>
<evidence type="ECO:0000313" key="3">
    <source>
        <dbReference type="Proteomes" id="UP001381693"/>
    </source>
</evidence>
<evidence type="ECO:0000256" key="1">
    <source>
        <dbReference type="ARBA" id="ARBA00022441"/>
    </source>
</evidence>
<dbReference type="Pfam" id="PF01344">
    <property type="entry name" value="Kelch_1"/>
    <property type="match status" value="1"/>
</dbReference>
<dbReference type="AlphaFoldDB" id="A0AAN8WC28"/>
<gene>
    <name evidence="2" type="ORF">SK128_004373</name>
</gene>